<dbReference type="RefSeq" id="XP_002126174.1">
    <property type="nucleotide sequence ID" value="XM_002126138.4"/>
</dbReference>
<reference evidence="6" key="2">
    <citation type="journal article" date="2008" name="Genome Biol.">
        <title>Improved genome assembly and evidence-based global gene model set for the chordate Ciona intestinalis: new insight into intron and operon populations.</title>
        <authorList>
            <person name="Satou Y."/>
            <person name="Mineta K."/>
            <person name="Ogasawara M."/>
            <person name="Sasakura Y."/>
            <person name="Shoguchi E."/>
            <person name="Ueno K."/>
            <person name="Yamada L."/>
            <person name="Matsumoto J."/>
            <person name="Wasserscheid J."/>
            <person name="Dewar K."/>
            <person name="Wiley G.B."/>
            <person name="Macmil S.L."/>
            <person name="Roe B.A."/>
            <person name="Zeller R.W."/>
            <person name="Hastings K.E."/>
            <person name="Lemaire P."/>
            <person name="Lindquist E."/>
            <person name="Endo T."/>
            <person name="Hotta K."/>
            <person name="Inaba K."/>
        </authorList>
    </citation>
    <scope>NUCLEOTIDE SEQUENCE [LARGE SCALE GENOMIC DNA]</scope>
    <source>
        <strain evidence="6">wild type</strain>
    </source>
</reference>
<sequence>MGGLLKATIFVCITLVSFHSSIALECLTCTWYSPSTNKECYDATPSLSSACPYPADFPVYCQTSMILHDGLLTSITRGCQLATGDQDLSSDVMPADDECVTSYTGTSDVTTATCYFSSGTNNSNTQVSANLKLCDIDCGPNGQCDYISGECACNTAFTGSNCTTGVAPDPESFMTCIQCDGDVTGASCETKTTGTNCPNPSHKFCSTTETTTYDPNGNEVRRVIVKGCETTYIATNQCAFSSRSDNLNVNDIEYTCISTCDTNNCNTWTPTGLTTVKQPLQCVICNSVDNANCKTETTRSYCPSSATYCDATVVYYLSENNDVRYQVDPYVSIISVTRGCATQPVTAQCTTTAVNDQPNLKKVTCQQTCLSDGCNVGWPARPLCSQCNSTLSTRCFQSPAPPSSCQQPYHEFCTIQDKNRNKYSDTSNTFGYRRTIVRGCSYNNIGNDCVDVNYGDVTLINCNKTCTTNNCNLGSVKDSATSLHHVSFTSLVALISAMMLVS</sequence>
<keyword evidence="2 3" id="KW-1015">Disulfide bond</keyword>
<accession>A0A1W2WBL4</accession>
<feature type="disulfide bond" evidence="3">
    <location>
        <begin position="153"/>
        <end position="162"/>
    </location>
</feature>
<reference evidence="6" key="3">
    <citation type="submission" date="2025-08" db="UniProtKB">
        <authorList>
            <consortium name="Ensembl"/>
        </authorList>
    </citation>
    <scope>IDENTIFICATION</scope>
</reference>
<feature type="domain" description="EGF-like" evidence="5">
    <location>
        <begin position="130"/>
        <end position="163"/>
    </location>
</feature>
<keyword evidence="3" id="KW-0245">EGF-like domain</keyword>
<evidence type="ECO:0000313" key="6">
    <source>
        <dbReference type="Ensembl" id="ENSCINP00000020153.3"/>
    </source>
</evidence>
<feature type="chain" id="PRO_5014089946" evidence="4">
    <location>
        <begin position="24"/>
        <end position="502"/>
    </location>
</feature>
<gene>
    <name evidence="6" type="primary">LOC100177746</name>
</gene>
<dbReference type="AlphaFoldDB" id="F6QHV8"/>
<evidence type="ECO:0000259" key="5">
    <source>
        <dbReference type="PROSITE" id="PS50026"/>
    </source>
</evidence>
<dbReference type="HOGENOM" id="CLU_042050_0_0_1"/>
<keyword evidence="7" id="KW-1185">Reference proteome</keyword>
<dbReference type="SUPFAM" id="SSF57302">
    <property type="entry name" value="Snake toxin-like"/>
    <property type="match status" value="1"/>
</dbReference>
<dbReference type="GeneTree" id="ENSGT00650000093597"/>
<dbReference type="KEGG" id="cin:100177746"/>
<dbReference type="PROSITE" id="PS50026">
    <property type="entry name" value="EGF_3"/>
    <property type="match status" value="1"/>
</dbReference>
<evidence type="ECO:0000256" key="4">
    <source>
        <dbReference type="SAM" id="SignalP"/>
    </source>
</evidence>
<comment type="caution">
    <text evidence="3">Lacks conserved residue(s) required for the propagation of feature annotation.</text>
</comment>
<evidence type="ECO:0000313" key="7">
    <source>
        <dbReference type="Proteomes" id="UP000008144"/>
    </source>
</evidence>
<evidence type="ECO:0000256" key="3">
    <source>
        <dbReference type="PROSITE-ProRule" id="PRU00076"/>
    </source>
</evidence>
<dbReference type="InParanoid" id="F6QHV8"/>
<dbReference type="EMBL" id="EAAA01002842">
    <property type="status" value="NOT_ANNOTATED_CDS"/>
    <property type="molecule type" value="Genomic_DNA"/>
</dbReference>
<feature type="disulfide bond" evidence="3">
    <location>
        <begin position="134"/>
        <end position="144"/>
    </location>
</feature>
<protein>
    <submittedName>
        <fullName evidence="6">Cell death abnormality protein 1</fullName>
    </submittedName>
</protein>
<dbReference type="InterPro" id="IPR045860">
    <property type="entry name" value="Snake_toxin-like_sf"/>
</dbReference>
<dbReference type="PANTHER" id="PTHR10036">
    <property type="entry name" value="CD59 GLYCOPROTEIN"/>
    <property type="match status" value="1"/>
</dbReference>
<accession>F6QHV8</accession>
<dbReference type="InterPro" id="IPR000742">
    <property type="entry name" value="EGF"/>
</dbReference>
<dbReference type="EMBL" id="EAAA01002843">
    <property type="status" value="NOT_ANNOTATED_CDS"/>
    <property type="molecule type" value="Genomic_DNA"/>
</dbReference>
<evidence type="ECO:0000256" key="1">
    <source>
        <dbReference type="ARBA" id="ARBA00022729"/>
    </source>
</evidence>
<dbReference type="Proteomes" id="UP000008144">
    <property type="component" value="Chromosome 9"/>
</dbReference>
<evidence type="ECO:0000256" key="2">
    <source>
        <dbReference type="ARBA" id="ARBA00023157"/>
    </source>
</evidence>
<name>F6QHV8_CIOIN</name>
<feature type="signal peptide" evidence="4">
    <location>
        <begin position="1"/>
        <end position="23"/>
    </location>
</feature>
<proteinExistence type="predicted"/>
<organism evidence="6 7">
    <name type="scientific">Ciona intestinalis</name>
    <name type="common">Transparent sea squirt</name>
    <name type="synonym">Ascidia intestinalis</name>
    <dbReference type="NCBI Taxonomy" id="7719"/>
    <lineage>
        <taxon>Eukaryota</taxon>
        <taxon>Metazoa</taxon>
        <taxon>Chordata</taxon>
        <taxon>Tunicata</taxon>
        <taxon>Ascidiacea</taxon>
        <taxon>Phlebobranchia</taxon>
        <taxon>Cionidae</taxon>
        <taxon>Ciona</taxon>
    </lineage>
</organism>
<dbReference type="Ensembl" id="ENSCINT00000020153.3">
    <property type="protein sequence ID" value="ENSCINP00000020153.3"/>
    <property type="gene ID" value="ENSCING00000010033.3"/>
</dbReference>
<reference evidence="7" key="1">
    <citation type="journal article" date="2002" name="Science">
        <title>The draft genome of Ciona intestinalis: insights into chordate and vertebrate origins.</title>
        <authorList>
            <person name="Dehal P."/>
            <person name="Satou Y."/>
            <person name="Campbell R.K."/>
            <person name="Chapman J."/>
            <person name="Degnan B."/>
            <person name="De Tomaso A."/>
            <person name="Davidson B."/>
            <person name="Di Gregorio A."/>
            <person name="Gelpke M."/>
            <person name="Goodstein D.M."/>
            <person name="Harafuji N."/>
            <person name="Hastings K.E."/>
            <person name="Ho I."/>
            <person name="Hotta K."/>
            <person name="Huang W."/>
            <person name="Kawashima T."/>
            <person name="Lemaire P."/>
            <person name="Martinez D."/>
            <person name="Meinertzhagen I.A."/>
            <person name="Necula S."/>
            <person name="Nonaka M."/>
            <person name="Putnam N."/>
            <person name="Rash S."/>
            <person name="Saiga H."/>
            <person name="Satake M."/>
            <person name="Terry A."/>
            <person name="Yamada L."/>
            <person name="Wang H.G."/>
            <person name="Awazu S."/>
            <person name="Azumi K."/>
            <person name="Boore J."/>
            <person name="Branno M."/>
            <person name="Chin-Bow S."/>
            <person name="DeSantis R."/>
            <person name="Doyle S."/>
            <person name="Francino P."/>
            <person name="Keys D.N."/>
            <person name="Haga S."/>
            <person name="Hayashi H."/>
            <person name="Hino K."/>
            <person name="Imai K.S."/>
            <person name="Inaba K."/>
            <person name="Kano S."/>
            <person name="Kobayashi K."/>
            <person name="Kobayashi M."/>
            <person name="Lee B.I."/>
            <person name="Makabe K.W."/>
            <person name="Manohar C."/>
            <person name="Matassi G."/>
            <person name="Medina M."/>
            <person name="Mochizuki Y."/>
            <person name="Mount S."/>
            <person name="Morishita T."/>
            <person name="Miura S."/>
            <person name="Nakayama A."/>
            <person name="Nishizaka S."/>
            <person name="Nomoto H."/>
            <person name="Ohta F."/>
            <person name="Oishi K."/>
            <person name="Rigoutsos I."/>
            <person name="Sano M."/>
            <person name="Sasaki A."/>
            <person name="Sasakura Y."/>
            <person name="Shoguchi E."/>
            <person name="Shin-i T."/>
            <person name="Spagnuolo A."/>
            <person name="Stainier D."/>
            <person name="Suzuki M.M."/>
            <person name="Tassy O."/>
            <person name="Takatori N."/>
            <person name="Tokuoka M."/>
            <person name="Yagi K."/>
            <person name="Yoshizaki F."/>
            <person name="Wada S."/>
            <person name="Zhang C."/>
            <person name="Hyatt P.D."/>
            <person name="Larimer F."/>
            <person name="Detter C."/>
            <person name="Doggett N."/>
            <person name="Glavina T."/>
            <person name="Hawkins T."/>
            <person name="Richardson P."/>
            <person name="Lucas S."/>
            <person name="Kohara Y."/>
            <person name="Levine M."/>
            <person name="Satoh N."/>
            <person name="Rokhsar D.S."/>
        </authorList>
    </citation>
    <scope>NUCLEOTIDE SEQUENCE [LARGE SCALE GENOMIC DNA]</scope>
</reference>
<reference evidence="6" key="4">
    <citation type="submission" date="2025-09" db="UniProtKB">
        <authorList>
            <consortium name="Ensembl"/>
        </authorList>
    </citation>
    <scope>IDENTIFICATION</scope>
</reference>
<dbReference type="GeneID" id="100177746"/>
<dbReference type="PANTHER" id="PTHR10036:SF3">
    <property type="entry name" value="PROTEIN SLEEPLESS-RELATED"/>
    <property type="match status" value="1"/>
</dbReference>
<keyword evidence="1 4" id="KW-0732">Signal</keyword>
<dbReference type="PROSITE" id="PS00022">
    <property type="entry name" value="EGF_1"/>
    <property type="match status" value="1"/>
</dbReference>